<reference evidence="1" key="1">
    <citation type="submission" date="2021-03" db="EMBL/GenBank/DDBJ databases">
        <authorList>
            <consortium name="DOE Joint Genome Institute"/>
            <person name="Ahrendt S."/>
            <person name="Looney B.P."/>
            <person name="Miyauchi S."/>
            <person name="Morin E."/>
            <person name="Drula E."/>
            <person name="Courty P.E."/>
            <person name="Chicoki N."/>
            <person name="Fauchery L."/>
            <person name="Kohler A."/>
            <person name="Kuo A."/>
            <person name="Labutti K."/>
            <person name="Pangilinan J."/>
            <person name="Lipzen A."/>
            <person name="Riley R."/>
            <person name="Andreopoulos W."/>
            <person name="He G."/>
            <person name="Johnson J."/>
            <person name="Barry K.W."/>
            <person name="Grigoriev I.V."/>
            <person name="Nagy L."/>
            <person name="Hibbett D."/>
            <person name="Henrissat B."/>
            <person name="Matheny P.B."/>
            <person name="Labbe J."/>
            <person name="Martin F."/>
        </authorList>
    </citation>
    <scope>NUCLEOTIDE SEQUENCE</scope>
    <source>
        <strain evidence="1">HHB10654</strain>
    </source>
</reference>
<evidence type="ECO:0000313" key="2">
    <source>
        <dbReference type="Proteomes" id="UP000814140"/>
    </source>
</evidence>
<comment type="caution">
    <text evidence="1">The sequence shown here is derived from an EMBL/GenBank/DDBJ whole genome shotgun (WGS) entry which is preliminary data.</text>
</comment>
<keyword evidence="2" id="KW-1185">Reference proteome</keyword>
<evidence type="ECO:0000313" key="1">
    <source>
        <dbReference type="EMBL" id="KAI0057614.1"/>
    </source>
</evidence>
<accession>A0ACB8SMK7</accession>
<dbReference type="EMBL" id="MU277245">
    <property type="protein sequence ID" value="KAI0057614.1"/>
    <property type="molecule type" value="Genomic_DNA"/>
</dbReference>
<sequence>MSLCTVFDSLAHAGDGHRSYGTRRTLRRPLALVDLRSLCTCDPVCSQTRPRALLATASIVAPSARPPTPWIRPPSRAIGDHSVRKLCTLARPSQLPPRRAPTVALSKYSRARNNITSTRTRHKRSVSQAPCCRPSSRTRCADQGLRRMCTCTHRSLAMTLRHAREAHVQSIAT</sequence>
<protein>
    <submittedName>
        <fullName evidence="1">Uncharacterized protein</fullName>
    </submittedName>
</protein>
<reference evidence="1" key="2">
    <citation type="journal article" date="2022" name="New Phytol.">
        <title>Evolutionary transition to the ectomycorrhizal habit in the genomes of a hyperdiverse lineage of mushroom-forming fungi.</title>
        <authorList>
            <person name="Looney B."/>
            <person name="Miyauchi S."/>
            <person name="Morin E."/>
            <person name="Drula E."/>
            <person name="Courty P.E."/>
            <person name="Kohler A."/>
            <person name="Kuo A."/>
            <person name="LaButti K."/>
            <person name="Pangilinan J."/>
            <person name="Lipzen A."/>
            <person name="Riley R."/>
            <person name="Andreopoulos W."/>
            <person name="He G."/>
            <person name="Johnson J."/>
            <person name="Nolan M."/>
            <person name="Tritt A."/>
            <person name="Barry K.W."/>
            <person name="Grigoriev I.V."/>
            <person name="Nagy L.G."/>
            <person name="Hibbett D."/>
            <person name="Henrissat B."/>
            <person name="Matheny P.B."/>
            <person name="Labbe J."/>
            <person name="Martin F.M."/>
        </authorList>
    </citation>
    <scope>NUCLEOTIDE SEQUENCE</scope>
    <source>
        <strain evidence="1">HHB10654</strain>
    </source>
</reference>
<organism evidence="1 2">
    <name type="scientific">Artomyces pyxidatus</name>
    <dbReference type="NCBI Taxonomy" id="48021"/>
    <lineage>
        <taxon>Eukaryota</taxon>
        <taxon>Fungi</taxon>
        <taxon>Dikarya</taxon>
        <taxon>Basidiomycota</taxon>
        <taxon>Agaricomycotina</taxon>
        <taxon>Agaricomycetes</taxon>
        <taxon>Russulales</taxon>
        <taxon>Auriscalpiaceae</taxon>
        <taxon>Artomyces</taxon>
    </lineage>
</organism>
<proteinExistence type="predicted"/>
<gene>
    <name evidence="1" type="ORF">BV25DRAFT_1371081</name>
</gene>
<dbReference type="Proteomes" id="UP000814140">
    <property type="component" value="Unassembled WGS sequence"/>
</dbReference>
<name>A0ACB8SMK7_9AGAM</name>